<keyword evidence="3" id="KW-1185">Reference proteome</keyword>
<sequence length="198" mass="20542">MAEINKGSVSGTSAGGTRGTKTLRGASEEVVGEAREFRDKISDTVAGASSGMRQQAAEFTDAAKDVASQAGERVKEQLSDQAGAGADYVDNIADTMRRAAREFDAELPIAATMIRRAASKVESLSDTVRGGDLQDLISGAQRFARAQPAAFFGIAVLAGFGAVRFLKSTAANDGHHVGSTQSEGGSHAQYRAGEMRGA</sequence>
<dbReference type="AlphaFoldDB" id="A0A318TT93"/>
<evidence type="ECO:0000313" key="2">
    <source>
        <dbReference type="EMBL" id="PYF02879.1"/>
    </source>
</evidence>
<name>A0A318TT93_9BRAD</name>
<dbReference type="Proteomes" id="UP000248148">
    <property type="component" value="Unassembled WGS sequence"/>
</dbReference>
<dbReference type="OrthoDB" id="7889162at2"/>
<feature type="region of interest" description="Disordered" evidence="1">
    <location>
        <begin position="1"/>
        <end position="34"/>
    </location>
</feature>
<organism evidence="2 3">
    <name type="scientific">Rhodopseudomonas faecalis</name>
    <dbReference type="NCBI Taxonomy" id="99655"/>
    <lineage>
        <taxon>Bacteria</taxon>
        <taxon>Pseudomonadati</taxon>
        <taxon>Pseudomonadota</taxon>
        <taxon>Alphaproteobacteria</taxon>
        <taxon>Hyphomicrobiales</taxon>
        <taxon>Nitrobacteraceae</taxon>
        <taxon>Rhodopseudomonas</taxon>
    </lineage>
</organism>
<gene>
    <name evidence="2" type="ORF">BJ122_1099</name>
</gene>
<reference evidence="2 3" key="1">
    <citation type="submission" date="2018-06" db="EMBL/GenBank/DDBJ databases">
        <title>Genomic Encyclopedia of Archaeal and Bacterial Type Strains, Phase II (KMG-II): from individual species to whole genera.</title>
        <authorList>
            <person name="Goeker M."/>
        </authorList>
    </citation>
    <scope>NUCLEOTIDE SEQUENCE [LARGE SCALE GENOMIC DNA]</scope>
    <source>
        <strain evidence="2 3">JCM 11668</strain>
    </source>
</reference>
<protein>
    <recommendedName>
        <fullName evidence="4">Nutrient deprivation-induced protein</fullName>
    </recommendedName>
</protein>
<proteinExistence type="predicted"/>
<feature type="region of interest" description="Disordered" evidence="1">
    <location>
        <begin position="174"/>
        <end position="198"/>
    </location>
</feature>
<accession>A0A318TT93</accession>
<comment type="caution">
    <text evidence="2">The sequence shown here is derived from an EMBL/GenBank/DDBJ whole genome shotgun (WGS) entry which is preliminary data.</text>
</comment>
<evidence type="ECO:0008006" key="4">
    <source>
        <dbReference type="Google" id="ProtNLM"/>
    </source>
</evidence>
<evidence type="ECO:0000256" key="1">
    <source>
        <dbReference type="SAM" id="MobiDB-lite"/>
    </source>
</evidence>
<dbReference type="EMBL" id="QJTI01000009">
    <property type="protein sequence ID" value="PYF02879.1"/>
    <property type="molecule type" value="Genomic_DNA"/>
</dbReference>
<dbReference type="RefSeq" id="WP_110780732.1">
    <property type="nucleotide sequence ID" value="NZ_QJTI01000009.1"/>
</dbReference>
<evidence type="ECO:0000313" key="3">
    <source>
        <dbReference type="Proteomes" id="UP000248148"/>
    </source>
</evidence>
<dbReference type="Gene3D" id="1.20.120.20">
    <property type="entry name" value="Apolipoprotein"/>
    <property type="match status" value="1"/>
</dbReference>